<comment type="caution">
    <text evidence="2">The sequence shown here is derived from an EMBL/GenBank/DDBJ whole genome shotgun (WGS) entry which is preliminary data.</text>
</comment>
<feature type="signal peptide" evidence="1">
    <location>
        <begin position="1"/>
        <end position="21"/>
    </location>
</feature>
<evidence type="ECO:0000313" key="3">
    <source>
        <dbReference type="Proteomes" id="UP001215151"/>
    </source>
</evidence>
<evidence type="ECO:0000313" key="2">
    <source>
        <dbReference type="EMBL" id="KAJ8501484.1"/>
    </source>
</evidence>
<protein>
    <submittedName>
        <fullName evidence="2">Uncharacterized protein</fullName>
    </submittedName>
</protein>
<gene>
    <name evidence="2" type="ORF">ONZ51_g633</name>
</gene>
<evidence type="ECO:0000256" key="1">
    <source>
        <dbReference type="SAM" id="SignalP"/>
    </source>
</evidence>
<keyword evidence="1" id="KW-0732">Signal</keyword>
<proteinExistence type="predicted"/>
<dbReference type="EMBL" id="JAPEVG010000007">
    <property type="protein sequence ID" value="KAJ8501484.1"/>
    <property type="molecule type" value="Genomic_DNA"/>
</dbReference>
<reference evidence="2" key="1">
    <citation type="submission" date="2022-11" db="EMBL/GenBank/DDBJ databases">
        <title>Genome Sequence of Cubamyces cubensis.</title>
        <authorList>
            <person name="Buettner E."/>
        </authorList>
    </citation>
    <scope>NUCLEOTIDE SEQUENCE</scope>
    <source>
        <strain evidence="2">MPL-01</strain>
    </source>
</reference>
<accession>A0AAD7U578</accession>
<dbReference type="Proteomes" id="UP001215151">
    <property type="component" value="Unassembled WGS sequence"/>
</dbReference>
<organism evidence="2 3">
    <name type="scientific">Trametes cubensis</name>
    <dbReference type="NCBI Taxonomy" id="1111947"/>
    <lineage>
        <taxon>Eukaryota</taxon>
        <taxon>Fungi</taxon>
        <taxon>Dikarya</taxon>
        <taxon>Basidiomycota</taxon>
        <taxon>Agaricomycotina</taxon>
        <taxon>Agaricomycetes</taxon>
        <taxon>Polyporales</taxon>
        <taxon>Polyporaceae</taxon>
        <taxon>Trametes</taxon>
    </lineage>
</organism>
<keyword evidence="3" id="KW-1185">Reference proteome</keyword>
<feature type="chain" id="PRO_5042266768" evidence="1">
    <location>
        <begin position="22"/>
        <end position="196"/>
    </location>
</feature>
<dbReference type="AlphaFoldDB" id="A0AAD7U578"/>
<name>A0AAD7U578_9APHY</name>
<sequence length="196" mass="20589">MQYFTLLTAGLSLFFASGASAAAFGSAASLSACNNEVVASETFIGKDHNVKLTASHCGAAPHVSSHGTLLNKRQSNSTSVNVCGAQCNTFCFNPSGGGPNEDDCAVIADAILYDEQNVGALFNITAAGTATDKITMQYGSCLTYFLNQDSEQLTYCRSDWSSLVTWLSGDCNAANNAHGGLCVAADQTWYIQVQHS</sequence>